<comment type="cofactor">
    <cofactor evidence="1">
        <name>Mg(2+)</name>
        <dbReference type="ChEBI" id="CHEBI:18420"/>
    </cofactor>
</comment>
<gene>
    <name evidence="11" type="ORF">GR167_08705</name>
</gene>
<keyword evidence="6" id="KW-0547">Nucleotide-binding</keyword>
<dbReference type="PANTHER" id="PTHR46173:SF1">
    <property type="entry name" value="CCA TRNA NUCLEOTIDYLTRANSFERASE 1, MITOCHONDRIAL"/>
    <property type="match status" value="1"/>
</dbReference>
<dbReference type="InterPro" id="IPR050264">
    <property type="entry name" value="Bact_CCA-adding_enz_type3_sf"/>
</dbReference>
<dbReference type="GO" id="GO:0000049">
    <property type="term" value="F:tRNA binding"/>
    <property type="evidence" value="ECO:0007669"/>
    <property type="project" value="TreeGrafter"/>
</dbReference>
<keyword evidence="2 8" id="KW-0808">Transferase</keyword>
<dbReference type="InterPro" id="IPR002646">
    <property type="entry name" value="PolA_pol_head_dom"/>
</dbReference>
<keyword evidence="7" id="KW-0460">Magnesium</keyword>
<evidence type="ECO:0000256" key="6">
    <source>
        <dbReference type="ARBA" id="ARBA00022741"/>
    </source>
</evidence>
<evidence type="ECO:0000256" key="8">
    <source>
        <dbReference type="RuleBase" id="RU003953"/>
    </source>
</evidence>
<dbReference type="Pfam" id="PF01743">
    <property type="entry name" value="PolyA_pol"/>
    <property type="match status" value="1"/>
</dbReference>
<keyword evidence="3" id="KW-0819">tRNA processing</keyword>
<dbReference type="PANTHER" id="PTHR46173">
    <property type="entry name" value="CCA TRNA NUCLEOTIDYLTRANSFERASE 1, MITOCHONDRIAL"/>
    <property type="match status" value="1"/>
</dbReference>
<dbReference type="SUPFAM" id="SSF81891">
    <property type="entry name" value="Poly A polymerase C-terminal region-like"/>
    <property type="match status" value="1"/>
</dbReference>
<evidence type="ECO:0000256" key="5">
    <source>
        <dbReference type="ARBA" id="ARBA00022723"/>
    </source>
</evidence>
<sequence length="381" mass="41277">MKITDAWITQPATQAVCRALLDAGYKAYFVGGCVRNALLRTPVSDLDISTDAVPEKVIELAEKAGLKAIPTGIDHGTITVVSGHIPHEITTFRRDVETDGRRAVVAFSTHMIDDAKRRDFTMNALYADAQGEIYDPLGEGIDDLSARRVRFIEDPEMRIREDFLRILRFFRFHAWYGDPFGGPDPEALAAIAANLDGIETLSRERIGAEMRKLLAAPEPAPSVASMRMTGTLARVVDGADDRALAPLVSFEHHFHMSHDPMRRLACLGGDGQGLRLSNGDKRQLALYRAGMAGSESAAELGYRHGAEIAVGILALRAAQFEQPLTESNVAAAQAGAGQAFPVKAADLMPAYQGAALGARLKELEKQWIASGFTLGKEQLLG</sequence>
<dbReference type="GO" id="GO:0000166">
    <property type="term" value="F:nucleotide binding"/>
    <property type="evidence" value="ECO:0007669"/>
    <property type="project" value="UniProtKB-KW"/>
</dbReference>
<dbReference type="RefSeq" id="WP_160973079.1">
    <property type="nucleotide sequence ID" value="NZ_WWEN01000003.1"/>
</dbReference>
<evidence type="ECO:0000259" key="10">
    <source>
        <dbReference type="Pfam" id="PF12627"/>
    </source>
</evidence>
<keyword evidence="8" id="KW-0694">RNA-binding</keyword>
<dbReference type="EMBL" id="WWEN01000003">
    <property type="protein sequence ID" value="MYM55383.1"/>
    <property type="molecule type" value="Genomic_DNA"/>
</dbReference>
<proteinExistence type="inferred from homology"/>
<keyword evidence="5" id="KW-0479">Metal-binding</keyword>
<evidence type="ECO:0000256" key="7">
    <source>
        <dbReference type="ARBA" id="ARBA00022842"/>
    </source>
</evidence>
<evidence type="ECO:0000313" key="12">
    <source>
        <dbReference type="Proteomes" id="UP000479043"/>
    </source>
</evidence>
<dbReference type="InterPro" id="IPR032828">
    <property type="entry name" value="PolyA_RNA-bd"/>
</dbReference>
<dbReference type="GO" id="GO:0008033">
    <property type="term" value="P:tRNA processing"/>
    <property type="evidence" value="ECO:0007669"/>
    <property type="project" value="UniProtKB-KW"/>
</dbReference>
<evidence type="ECO:0000256" key="3">
    <source>
        <dbReference type="ARBA" id="ARBA00022694"/>
    </source>
</evidence>
<reference evidence="11 12" key="1">
    <citation type="submission" date="2020-01" db="EMBL/GenBank/DDBJ databases">
        <authorList>
            <person name="Chen S."/>
        </authorList>
    </citation>
    <scope>NUCLEOTIDE SEQUENCE [LARGE SCALE GENOMIC DNA]</scope>
    <source>
        <strain evidence="11 12">GS-10</strain>
    </source>
</reference>
<evidence type="ECO:0000313" key="11">
    <source>
        <dbReference type="EMBL" id="MYM55383.1"/>
    </source>
</evidence>
<keyword evidence="4" id="KW-0548">Nucleotidyltransferase</keyword>
<evidence type="ECO:0000256" key="1">
    <source>
        <dbReference type="ARBA" id="ARBA00001946"/>
    </source>
</evidence>
<name>A0A6L8LHZ3_9RHOB</name>
<dbReference type="Gene3D" id="1.10.3090.10">
    <property type="entry name" value="cca-adding enzyme, domain 2"/>
    <property type="match status" value="1"/>
</dbReference>
<protein>
    <submittedName>
        <fullName evidence="11">CCA tRNA nucleotidyltransferase</fullName>
    </submittedName>
</protein>
<comment type="caution">
    <text evidence="11">The sequence shown here is derived from an EMBL/GenBank/DDBJ whole genome shotgun (WGS) entry which is preliminary data.</text>
</comment>
<organism evidence="11 12">
    <name type="scientific">Thalassovita mangrovi</name>
    <dbReference type="NCBI Taxonomy" id="2692236"/>
    <lineage>
        <taxon>Bacteria</taxon>
        <taxon>Pseudomonadati</taxon>
        <taxon>Pseudomonadota</taxon>
        <taxon>Alphaproteobacteria</taxon>
        <taxon>Rhodobacterales</taxon>
        <taxon>Roseobacteraceae</taxon>
        <taxon>Thalassovita</taxon>
    </lineage>
</organism>
<dbReference type="Proteomes" id="UP000479043">
    <property type="component" value="Unassembled WGS sequence"/>
</dbReference>
<evidence type="ECO:0000259" key="9">
    <source>
        <dbReference type="Pfam" id="PF01743"/>
    </source>
</evidence>
<dbReference type="AlphaFoldDB" id="A0A6L8LHZ3"/>
<dbReference type="SUPFAM" id="SSF81301">
    <property type="entry name" value="Nucleotidyltransferase"/>
    <property type="match status" value="1"/>
</dbReference>
<dbReference type="GO" id="GO:0016779">
    <property type="term" value="F:nucleotidyltransferase activity"/>
    <property type="evidence" value="ECO:0007669"/>
    <property type="project" value="UniProtKB-KW"/>
</dbReference>
<dbReference type="InterPro" id="IPR043519">
    <property type="entry name" value="NT_sf"/>
</dbReference>
<accession>A0A6L8LHZ3</accession>
<evidence type="ECO:0000256" key="2">
    <source>
        <dbReference type="ARBA" id="ARBA00022679"/>
    </source>
</evidence>
<feature type="domain" description="Poly A polymerase head" evidence="9">
    <location>
        <begin position="27"/>
        <end position="150"/>
    </location>
</feature>
<keyword evidence="12" id="KW-1185">Reference proteome</keyword>
<comment type="similarity">
    <text evidence="8">Belongs to the tRNA nucleotidyltransferase/poly(A) polymerase family.</text>
</comment>
<dbReference type="CDD" id="cd05398">
    <property type="entry name" value="NT_ClassII-CCAase"/>
    <property type="match status" value="1"/>
</dbReference>
<dbReference type="GO" id="GO:0046872">
    <property type="term" value="F:metal ion binding"/>
    <property type="evidence" value="ECO:0007669"/>
    <property type="project" value="UniProtKB-KW"/>
</dbReference>
<evidence type="ECO:0000256" key="4">
    <source>
        <dbReference type="ARBA" id="ARBA00022695"/>
    </source>
</evidence>
<dbReference type="Pfam" id="PF12627">
    <property type="entry name" value="PolyA_pol_RNAbd"/>
    <property type="match status" value="1"/>
</dbReference>
<dbReference type="Gene3D" id="3.30.460.10">
    <property type="entry name" value="Beta Polymerase, domain 2"/>
    <property type="match status" value="1"/>
</dbReference>
<feature type="domain" description="tRNA nucleotidyltransferase/poly(A) polymerase RNA and SrmB- binding" evidence="10">
    <location>
        <begin position="184"/>
        <end position="235"/>
    </location>
</feature>